<dbReference type="Proteomes" id="UP000320085">
    <property type="component" value="Unassembled WGS sequence"/>
</dbReference>
<dbReference type="EMBL" id="VFQF01000001">
    <property type="protein sequence ID" value="TQN48564.1"/>
    <property type="molecule type" value="Genomic_DNA"/>
</dbReference>
<evidence type="ECO:0000313" key="2">
    <source>
        <dbReference type="EMBL" id="TQN48564.1"/>
    </source>
</evidence>
<reference evidence="2 3" key="1">
    <citation type="submission" date="2019-06" db="EMBL/GenBank/DDBJ databases">
        <title>Sequencing the genomes of 1000 actinobacteria strains.</title>
        <authorList>
            <person name="Klenk H.-P."/>
        </authorList>
    </citation>
    <scope>NUCLEOTIDE SEQUENCE [LARGE SCALE GENOMIC DNA]</scope>
    <source>
        <strain evidence="2 3">DSM 21776</strain>
    </source>
</reference>
<dbReference type="SUPFAM" id="SSF160719">
    <property type="entry name" value="gpW/gp25-like"/>
    <property type="match status" value="1"/>
</dbReference>
<dbReference type="Pfam" id="PF04965">
    <property type="entry name" value="GPW_gp25"/>
    <property type="match status" value="1"/>
</dbReference>
<evidence type="ECO:0000259" key="1">
    <source>
        <dbReference type="Pfam" id="PF04965"/>
    </source>
</evidence>
<sequence length="140" mass="14920">MTTVPMSTDAALFGTGVAFPPRLDAEGRWGWAVGDESVRQSIRIILTTEPGERLMLPSFGAGLRAYLFEPNIPSTHRHLEERIGFALRRWEPRITVSSVAVGASPDDPSSAVATVSYSLVATGTTEALELAIPVRGGASP</sequence>
<gene>
    <name evidence="2" type="ORF">FHX52_1703</name>
</gene>
<dbReference type="InterPro" id="IPR007048">
    <property type="entry name" value="IraD/Gp25-like"/>
</dbReference>
<protein>
    <recommendedName>
        <fullName evidence="1">IraD/Gp25-like domain-containing protein</fullName>
    </recommendedName>
</protein>
<evidence type="ECO:0000313" key="3">
    <source>
        <dbReference type="Proteomes" id="UP000320085"/>
    </source>
</evidence>
<dbReference type="AlphaFoldDB" id="A0A543PWW1"/>
<name>A0A543PWW1_9MICO</name>
<organism evidence="2 3">
    <name type="scientific">Humibacillus xanthopallidus</name>
    <dbReference type="NCBI Taxonomy" id="412689"/>
    <lineage>
        <taxon>Bacteria</taxon>
        <taxon>Bacillati</taxon>
        <taxon>Actinomycetota</taxon>
        <taxon>Actinomycetes</taxon>
        <taxon>Micrococcales</taxon>
        <taxon>Intrasporangiaceae</taxon>
        <taxon>Humibacillus</taxon>
    </lineage>
</organism>
<dbReference type="Gene3D" id="3.10.450.40">
    <property type="match status" value="1"/>
</dbReference>
<proteinExistence type="predicted"/>
<accession>A0A543PWW1</accession>
<comment type="caution">
    <text evidence="2">The sequence shown here is derived from an EMBL/GenBank/DDBJ whole genome shotgun (WGS) entry which is preliminary data.</text>
</comment>
<feature type="domain" description="IraD/Gp25-like" evidence="1">
    <location>
        <begin position="34"/>
        <end position="122"/>
    </location>
</feature>